<dbReference type="PROSITE" id="PS50280">
    <property type="entry name" value="SET"/>
    <property type="match status" value="1"/>
</dbReference>
<dbReference type="InterPro" id="IPR045318">
    <property type="entry name" value="EZH1/2-like"/>
</dbReference>
<dbReference type="PANTHER" id="PTHR45747">
    <property type="entry name" value="HISTONE-LYSINE N-METHYLTRANSFERASE E(Z)"/>
    <property type="match status" value="1"/>
</dbReference>
<evidence type="ECO:0000256" key="5">
    <source>
        <dbReference type="ARBA" id="ARBA00023163"/>
    </source>
</evidence>
<evidence type="ECO:0000313" key="10">
    <source>
        <dbReference type="EMBL" id="KAJ7088459.1"/>
    </source>
</evidence>
<evidence type="ECO:0000256" key="2">
    <source>
        <dbReference type="ARBA" id="ARBA00022679"/>
    </source>
</evidence>
<evidence type="ECO:0000259" key="8">
    <source>
        <dbReference type="PROSITE" id="PS50280"/>
    </source>
</evidence>
<feature type="region of interest" description="Disordered" evidence="7">
    <location>
        <begin position="619"/>
        <end position="650"/>
    </location>
</feature>
<dbReference type="Proteomes" id="UP001222325">
    <property type="component" value="Unassembled WGS sequence"/>
</dbReference>
<name>A0AAD6U573_9AGAR</name>
<dbReference type="GO" id="GO:0032259">
    <property type="term" value="P:methylation"/>
    <property type="evidence" value="ECO:0007669"/>
    <property type="project" value="UniProtKB-KW"/>
</dbReference>
<proteinExistence type="predicted"/>
<comment type="caution">
    <text evidence="10">The sequence shown here is derived from an EMBL/GenBank/DDBJ whole genome shotgun (WGS) entry which is preliminary data.</text>
</comment>
<reference evidence="10" key="1">
    <citation type="submission" date="2023-03" db="EMBL/GenBank/DDBJ databases">
        <title>Massive genome expansion in bonnet fungi (Mycena s.s.) driven by repeated elements and novel gene families across ecological guilds.</title>
        <authorList>
            <consortium name="Lawrence Berkeley National Laboratory"/>
            <person name="Harder C.B."/>
            <person name="Miyauchi S."/>
            <person name="Viragh M."/>
            <person name="Kuo A."/>
            <person name="Thoen E."/>
            <person name="Andreopoulos B."/>
            <person name="Lu D."/>
            <person name="Skrede I."/>
            <person name="Drula E."/>
            <person name="Henrissat B."/>
            <person name="Morin E."/>
            <person name="Kohler A."/>
            <person name="Barry K."/>
            <person name="LaButti K."/>
            <person name="Morin E."/>
            <person name="Salamov A."/>
            <person name="Lipzen A."/>
            <person name="Mereny Z."/>
            <person name="Hegedus B."/>
            <person name="Baldrian P."/>
            <person name="Stursova M."/>
            <person name="Weitz H."/>
            <person name="Taylor A."/>
            <person name="Grigoriev I.V."/>
            <person name="Nagy L.G."/>
            <person name="Martin F."/>
            <person name="Kauserud H."/>
        </authorList>
    </citation>
    <scope>NUCLEOTIDE SEQUENCE</scope>
    <source>
        <strain evidence="10">CBHHK173m</strain>
    </source>
</reference>
<dbReference type="PANTHER" id="PTHR45747:SF4">
    <property type="entry name" value="HISTONE-LYSINE N-METHYLTRANSFERASE E(Z)"/>
    <property type="match status" value="1"/>
</dbReference>
<dbReference type="SMART" id="SM00317">
    <property type="entry name" value="SET"/>
    <property type="match status" value="1"/>
</dbReference>
<dbReference type="Pfam" id="PF00856">
    <property type="entry name" value="SET"/>
    <property type="match status" value="1"/>
</dbReference>
<feature type="domain" description="CXC" evidence="9">
    <location>
        <begin position="368"/>
        <end position="475"/>
    </location>
</feature>
<dbReference type="GO" id="GO:0003682">
    <property type="term" value="F:chromatin binding"/>
    <property type="evidence" value="ECO:0007669"/>
    <property type="project" value="TreeGrafter"/>
</dbReference>
<dbReference type="GO" id="GO:0035098">
    <property type="term" value="C:ESC/E(Z) complex"/>
    <property type="evidence" value="ECO:0007669"/>
    <property type="project" value="TreeGrafter"/>
</dbReference>
<organism evidence="10 11">
    <name type="scientific">Mycena belliarum</name>
    <dbReference type="NCBI Taxonomy" id="1033014"/>
    <lineage>
        <taxon>Eukaryota</taxon>
        <taxon>Fungi</taxon>
        <taxon>Dikarya</taxon>
        <taxon>Basidiomycota</taxon>
        <taxon>Agaricomycotina</taxon>
        <taxon>Agaricomycetes</taxon>
        <taxon>Agaricomycetidae</taxon>
        <taxon>Agaricales</taxon>
        <taxon>Marasmiineae</taxon>
        <taxon>Mycenaceae</taxon>
        <taxon>Mycena</taxon>
    </lineage>
</organism>
<dbReference type="InterPro" id="IPR026489">
    <property type="entry name" value="CXC_dom"/>
</dbReference>
<dbReference type="InterPro" id="IPR001214">
    <property type="entry name" value="SET_dom"/>
</dbReference>
<dbReference type="AlphaFoldDB" id="A0AAD6U573"/>
<feature type="compositionally biased region" description="Low complexity" evidence="7">
    <location>
        <begin position="641"/>
        <end position="650"/>
    </location>
</feature>
<dbReference type="GO" id="GO:0140951">
    <property type="term" value="F:histone H3K27 trimethyltransferase activity"/>
    <property type="evidence" value="ECO:0007669"/>
    <property type="project" value="UniProtKB-EC"/>
</dbReference>
<keyword evidence="5" id="KW-0804">Transcription</keyword>
<dbReference type="InterPro" id="IPR046341">
    <property type="entry name" value="SET_dom_sf"/>
</dbReference>
<dbReference type="Pfam" id="PF18264">
    <property type="entry name" value="preSET_CXC"/>
    <property type="match status" value="1"/>
</dbReference>
<evidence type="ECO:0000256" key="3">
    <source>
        <dbReference type="ARBA" id="ARBA00022691"/>
    </source>
</evidence>
<dbReference type="Gene3D" id="2.170.270.10">
    <property type="entry name" value="SET domain"/>
    <property type="match status" value="1"/>
</dbReference>
<evidence type="ECO:0000313" key="11">
    <source>
        <dbReference type="Proteomes" id="UP001222325"/>
    </source>
</evidence>
<keyword evidence="2" id="KW-0808">Transferase</keyword>
<gene>
    <name evidence="10" type="ORF">B0H15DRAFT_291486</name>
</gene>
<evidence type="ECO:0000256" key="7">
    <source>
        <dbReference type="SAM" id="MobiDB-lite"/>
    </source>
</evidence>
<feature type="compositionally biased region" description="Basic and acidic residues" evidence="7">
    <location>
        <begin position="620"/>
        <end position="640"/>
    </location>
</feature>
<sequence>MNPVREGPDAIFRATQLVEHVLQDVWEEFRLWKDDYVARTLSSLTSQVEDAPNSSALENAVYEAGWNSGSGPMHSEEYVEVFDCETQTTERVPLELIHLNEVALPPLPAHEYCTPIERNMFLGDDPRELPFIPFADDPSFDRARYLEEYNEFSWEEPAVDPDLEAIVVEAARRLHDDDHMPYRHIDETGVLPLELLDRDRSRGMVFRSRRRDFPAWPPGVPASAKILHDDTPAIAAVPDKQLAVLVSTFCTNFNCLTGFCTTHLDAMPMPLSTPPAMKNARMAQQASSPCGADCFVLAPSEQPIRWSAVDIDLLRTILDFSPDTLPCDLATICAKPCFEVFAQRCTTLPDSSIGRKLARGRSKPRLGRVTSALKFSDFDTQNFTPVKPCRHEGPCDAAAQCICFLNKAHCESSCRCNRKCARRWRGCKCTRKGATCGTDSCACFLAHRECDPELCLKCQARGALYQLDTSSSLIFNAGADARADVCQNTDIQYARWKRTTVAPGRWGIGLFMAEVAEPGDLIIEYIGELIYDPTADSREPIAMHRGRNYLFQLNSTLSVDGTYAANAARYINHDARAPSCRARVRMVNGEHRIGIYAIKKLNVGEEVLFNYGDHFFTAPEHGKRKEKEKEKEQKEKERGRAGAAEVGAPT</sequence>
<comment type="catalytic activity">
    <reaction evidence="6">
        <text>L-lysyl(27)-[histone H3] + 3 S-adenosyl-L-methionine = N(6),N(6),N(6)-trimethyl-L-lysyl(27)-[histone H3] + 3 S-adenosyl-L-homocysteine + 3 H(+)</text>
        <dbReference type="Rhea" id="RHEA:60292"/>
        <dbReference type="Rhea" id="RHEA-COMP:15535"/>
        <dbReference type="Rhea" id="RHEA-COMP:15548"/>
        <dbReference type="ChEBI" id="CHEBI:15378"/>
        <dbReference type="ChEBI" id="CHEBI:29969"/>
        <dbReference type="ChEBI" id="CHEBI:57856"/>
        <dbReference type="ChEBI" id="CHEBI:59789"/>
        <dbReference type="ChEBI" id="CHEBI:61961"/>
        <dbReference type="EC" id="2.1.1.356"/>
    </reaction>
</comment>
<keyword evidence="11" id="KW-1185">Reference proteome</keyword>
<evidence type="ECO:0000256" key="6">
    <source>
        <dbReference type="ARBA" id="ARBA00048568"/>
    </source>
</evidence>
<keyword evidence="1" id="KW-0489">Methyltransferase</keyword>
<evidence type="ECO:0000259" key="9">
    <source>
        <dbReference type="PROSITE" id="PS51633"/>
    </source>
</evidence>
<keyword evidence="4" id="KW-0805">Transcription regulation</keyword>
<dbReference type="EMBL" id="JARJCN010000026">
    <property type="protein sequence ID" value="KAJ7088459.1"/>
    <property type="molecule type" value="Genomic_DNA"/>
</dbReference>
<dbReference type="GO" id="GO:0031507">
    <property type="term" value="P:heterochromatin formation"/>
    <property type="evidence" value="ECO:0007669"/>
    <property type="project" value="TreeGrafter"/>
</dbReference>
<evidence type="ECO:0000256" key="4">
    <source>
        <dbReference type="ARBA" id="ARBA00023015"/>
    </source>
</evidence>
<feature type="domain" description="SET" evidence="8">
    <location>
        <begin position="494"/>
        <end position="612"/>
    </location>
</feature>
<dbReference type="PROSITE" id="PS51633">
    <property type="entry name" value="CXC"/>
    <property type="match status" value="1"/>
</dbReference>
<accession>A0AAD6U573</accession>
<dbReference type="InterPro" id="IPR041355">
    <property type="entry name" value="Pre-SET_CXC"/>
</dbReference>
<protein>
    <submittedName>
        <fullName evidence="10">SET domain-containing protein</fullName>
    </submittedName>
</protein>
<dbReference type="SUPFAM" id="SSF82199">
    <property type="entry name" value="SET domain"/>
    <property type="match status" value="1"/>
</dbReference>
<keyword evidence="3" id="KW-0949">S-adenosyl-L-methionine</keyword>
<evidence type="ECO:0000256" key="1">
    <source>
        <dbReference type="ARBA" id="ARBA00022603"/>
    </source>
</evidence>